<evidence type="ECO:0000313" key="12">
    <source>
        <dbReference type="EMBL" id="CAI8055811.1"/>
    </source>
</evidence>
<evidence type="ECO:0000256" key="10">
    <source>
        <dbReference type="SAM" id="MobiDB-lite"/>
    </source>
</evidence>
<dbReference type="PROSITE" id="PS50127">
    <property type="entry name" value="UBC_2"/>
    <property type="match status" value="1"/>
</dbReference>
<organism evidence="12 13">
    <name type="scientific">Geodia barretti</name>
    <name type="common">Barrett's horny sponge</name>
    <dbReference type="NCBI Taxonomy" id="519541"/>
    <lineage>
        <taxon>Eukaryota</taxon>
        <taxon>Metazoa</taxon>
        <taxon>Porifera</taxon>
        <taxon>Demospongiae</taxon>
        <taxon>Heteroscleromorpha</taxon>
        <taxon>Tetractinellida</taxon>
        <taxon>Astrophorina</taxon>
        <taxon>Geodiidae</taxon>
        <taxon>Geodia</taxon>
    </lineage>
</organism>
<comment type="similarity">
    <text evidence="9">Belongs to the ubiquitin-conjugating enzyme family.</text>
</comment>
<evidence type="ECO:0000256" key="8">
    <source>
        <dbReference type="PROSITE-ProRule" id="PRU10133"/>
    </source>
</evidence>
<dbReference type="Gene3D" id="3.10.110.10">
    <property type="entry name" value="Ubiquitin Conjugating Enzyme"/>
    <property type="match status" value="1"/>
</dbReference>
<feature type="domain" description="UBC core" evidence="11">
    <location>
        <begin position="31"/>
        <end position="184"/>
    </location>
</feature>
<evidence type="ECO:0000256" key="4">
    <source>
        <dbReference type="ARBA" id="ARBA00022786"/>
    </source>
</evidence>
<keyword evidence="4 9" id="KW-0833">Ubl conjugation pathway</keyword>
<dbReference type="PANTHER" id="PTHR24067">
    <property type="entry name" value="UBIQUITIN-CONJUGATING ENZYME E2"/>
    <property type="match status" value="1"/>
</dbReference>
<dbReference type="FunFam" id="3.10.110.10:FF:000033">
    <property type="entry name" value="NEDD8-conjugating enzyme UBE2F"/>
    <property type="match status" value="1"/>
</dbReference>
<keyword evidence="3 9" id="KW-0547">Nucleotide-binding</keyword>
<comment type="catalytic activity">
    <reaction evidence="6">
        <text>[E1 NEDD8-activating enzyme]-S-[NEDD8 protein]-yl-L-cysteine + [E2 NEDD8-conjugating enzyme]-L-cysteine = [E1 NEDD8-activating enzyme]-L-cysteine + [E2 NEDD8-conjugating enzyme]-S-[NEDD8-protein]-yl-L-cysteine.</text>
        <dbReference type="EC" id="2.3.2.34"/>
    </reaction>
</comment>
<dbReference type="InterPro" id="IPR016135">
    <property type="entry name" value="UBQ-conjugating_enzyme/RWD"/>
</dbReference>
<dbReference type="AlphaFoldDB" id="A0AA35XK99"/>
<dbReference type="PROSITE" id="PS00183">
    <property type="entry name" value="UBC_1"/>
    <property type="match status" value="1"/>
</dbReference>
<dbReference type="Pfam" id="PF00179">
    <property type="entry name" value="UQ_con"/>
    <property type="match status" value="1"/>
</dbReference>
<evidence type="ECO:0000256" key="9">
    <source>
        <dbReference type="RuleBase" id="RU362109"/>
    </source>
</evidence>
<dbReference type="InterPro" id="IPR023313">
    <property type="entry name" value="UBQ-conjugating_AS"/>
</dbReference>
<dbReference type="GO" id="GO:0061654">
    <property type="term" value="F:NEDD8 conjugating enzyme activity"/>
    <property type="evidence" value="ECO:0007669"/>
    <property type="project" value="UniProtKB-EC"/>
</dbReference>
<proteinExistence type="inferred from homology"/>
<dbReference type="GO" id="GO:0005524">
    <property type="term" value="F:ATP binding"/>
    <property type="evidence" value="ECO:0007669"/>
    <property type="project" value="UniProtKB-UniRule"/>
</dbReference>
<evidence type="ECO:0000256" key="7">
    <source>
        <dbReference type="ARBA" id="ARBA00044047"/>
    </source>
</evidence>
<keyword evidence="2" id="KW-0808">Transferase</keyword>
<dbReference type="CDD" id="cd23794">
    <property type="entry name" value="UBCc_UBE2F_UBE2M"/>
    <property type="match status" value="1"/>
</dbReference>
<evidence type="ECO:0000256" key="2">
    <source>
        <dbReference type="ARBA" id="ARBA00022679"/>
    </source>
</evidence>
<comment type="caution">
    <text evidence="12">The sequence shown here is derived from an EMBL/GenBank/DDBJ whole genome shotgun (WGS) entry which is preliminary data.</text>
</comment>
<evidence type="ECO:0000256" key="1">
    <source>
        <dbReference type="ARBA" id="ARBA00005032"/>
    </source>
</evidence>
<dbReference type="EC" id="2.3.2.34" evidence="7"/>
<accession>A0AA35XK99</accession>
<dbReference type="GO" id="GO:0045116">
    <property type="term" value="P:protein neddylation"/>
    <property type="evidence" value="ECO:0007669"/>
    <property type="project" value="UniProtKB-ARBA"/>
</dbReference>
<evidence type="ECO:0000256" key="6">
    <source>
        <dbReference type="ARBA" id="ARBA00043698"/>
    </source>
</evidence>
<feature type="region of interest" description="Disordered" evidence="10">
    <location>
        <begin position="1"/>
        <end position="30"/>
    </location>
</feature>
<reference evidence="12" key="1">
    <citation type="submission" date="2023-03" db="EMBL/GenBank/DDBJ databases">
        <authorList>
            <person name="Steffen K."/>
            <person name="Cardenas P."/>
        </authorList>
    </citation>
    <scope>NUCLEOTIDE SEQUENCE</scope>
</reference>
<name>A0AA35XK99_GEOBA</name>
<protein>
    <recommendedName>
        <fullName evidence="7">E2 NEDD8-conjugating enzyme</fullName>
        <ecNumber evidence="7">2.3.2.34</ecNumber>
    </recommendedName>
</protein>
<dbReference type="Proteomes" id="UP001174909">
    <property type="component" value="Unassembled WGS sequence"/>
</dbReference>
<dbReference type="EMBL" id="CASHTH010004308">
    <property type="protein sequence ID" value="CAI8055811.1"/>
    <property type="molecule type" value="Genomic_DNA"/>
</dbReference>
<feature type="compositionally biased region" description="Polar residues" evidence="10">
    <location>
        <begin position="19"/>
        <end position="30"/>
    </location>
</feature>
<dbReference type="InterPro" id="IPR000608">
    <property type="entry name" value="UBC"/>
</dbReference>
<feature type="compositionally biased region" description="Basic and acidic residues" evidence="10">
    <location>
        <begin position="7"/>
        <end position="18"/>
    </location>
</feature>
<dbReference type="SMART" id="SM00212">
    <property type="entry name" value="UBCc"/>
    <property type="match status" value="1"/>
</dbReference>
<keyword evidence="13" id="KW-1185">Reference proteome</keyword>
<keyword evidence="5 9" id="KW-0067">ATP-binding</keyword>
<comment type="pathway">
    <text evidence="1">Protein modification; protein neddylation.</text>
</comment>
<sequence>MFKLQQKRKEEAEKKVRETTSPPSLSKQMSVRSRFLTREVSEIQSCMPKTCSVSFGDVDDLRRFTLYISPEEGYWKGGKFTFEIEIPPEYNIKPPKVVCLTKLWHPNITEEGKICLSILREHTMDGTGWLPTRSLKDVIWGLNALFTDLCDFEDPLNVPAAEQHNINRRAFERKVRDYVRSYAVE</sequence>
<evidence type="ECO:0000256" key="3">
    <source>
        <dbReference type="ARBA" id="ARBA00022741"/>
    </source>
</evidence>
<dbReference type="SUPFAM" id="SSF54495">
    <property type="entry name" value="UBC-like"/>
    <property type="match status" value="1"/>
</dbReference>
<evidence type="ECO:0000313" key="13">
    <source>
        <dbReference type="Proteomes" id="UP001174909"/>
    </source>
</evidence>
<evidence type="ECO:0000259" key="11">
    <source>
        <dbReference type="PROSITE" id="PS50127"/>
    </source>
</evidence>
<gene>
    <name evidence="12" type="ORF">GBAR_LOCUS30440</name>
</gene>
<dbReference type="InterPro" id="IPR050113">
    <property type="entry name" value="Ub_conjugating_enzyme"/>
</dbReference>
<evidence type="ECO:0000256" key="5">
    <source>
        <dbReference type="ARBA" id="ARBA00022840"/>
    </source>
</evidence>
<feature type="active site" description="Glycyl thioester intermediate" evidence="8">
    <location>
        <position position="115"/>
    </location>
</feature>